<feature type="compositionally biased region" description="Low complexity" evidence="2">
    <location>
        <begin position="311"/>
        <end position="322"/>
    </location>
</feature>
<gene>
    <name evidence="4" type="ORF">COHA_006768</name>
</gene>
<dbReference type="SMART" id="SM00360">
    <property type="entry name" value="RRM"/>
    <property type="match status" value="1"/>
</dbReference>
<reference evidence="4" key="1">
    <citation type="submission" date="2020-11" db="EMBL/GenBank/DDBJ databases">
        <title>Chlorella ohadii genome sequencing and assembly.</title>
        <authorList>
            <person name="Murik O."/>
            <person name="Treves H."/>
            <person name="Kedem I."/>
            <person name="Shotland Y."/>
            <person name="Kaplan A."/>
        </authorList>
    </citation>
    <scope>NUCLEOTIDE SEQUENCE</scope>
    <source>
        <strain evidence="4">1</strain>
    </source>
</reference>
<dbReference type="InterPro" id="IPR053260">
    <property type="entry name" value="hnRNP"/>
</dbReference>
<dbReference type="InterPro" id="IPR000504">
    <property type="entry name" value="RRM_dom"/>
</dbReference>
<evidence type="ECO:0000256" key="2">
    <source>
        <dbReference type="SAM" id="MobiDB-lite"/>
    </source>
</evidence>
<protein>
    <recommendedName>
        <fullName evidence="3">RRM domain-containing protein</fullName>
    </recommendedName>
</protein>
<dbReference type="PANTHER" id="PTHR48035:SF2">
    <property type="entry name" value="RNA-BINDING REGION RNP-1 DOMAIN-CONTAINING PROTEIN"/>
    <property type="match status" value="1"/>
</dbReference>
<feature type="domain" description="RRM" evidence="3">
    <location>
        <begin position="51"/>
        <end position="131"/>
    </location>
</feature>
<organism evidence="4 5">
    <name type="scientific">Chlorella ohadii</name>
    <dbReference type="NCBI Taxonomy" id="2649997"/>
    <lineage>
        <taxon>Eukaryota</taxon>
        <taxon>Viridiplantae</taxon>
        <taxon>Chlorophyta</taxon>
        <taxon>core chlorophytes</taxon>
        <taxon>Trebouxiophyceae</taxon>
        <taxon>Chlorellales</taxon>
        <taxon>Chlorellaceae</taxon>
        <taxon>Chlorella clade</taxon>
        <taxon>Chlorella</taxon>
    </lineage>
</organism>
<dbReference type="GO" id="GO:0003723">
    <property type="term" value="F:RNA binding"/>
    <property type="evidence" value="ECO:0007669"/>
    <property type="project" value="UniProtKB-UniRule"/>
</dbReference>
<evidence type="ECO:0000259" key="3">
    <source>
        <dbReference type="PROSITE" id="PS50102"/>
    </source>
</evidence>
<comment type="caution">
    <text evidence="4">The sequence shown here is derived from an EMBL/GenBank/DDBJ whole genome shotgun (WGS) entry which is preliminary data.</text>
</comment>
<dbReference type="PROSITE" id="PS50102">
    <property type="entry name" value="RRM"/>
    <property type="match status" value="1"/>
</dbReference>
<dbReference type="Gene3D" id="3.30.70.330">
    <property type="match status" value="1"/>
</dbReference>
<dbReference type="Proteomes" id="UP001205105">
    <property type="component" value="Unassembled WGS sequence"/>
</dbReference>
<dbReference type="SUPFAM" id="SSF54928">
    <property type="entry name" value="RNA-binding domain, RBD"/>
    <property type="match status" value="1"/>
</dbReference>
<keyword evidence="5" id="KW-1185">Reference proteome</keyword>
<feature type="region of interest" description="Disordered" evidence="2">
    <location>
        <begin position="272"/>
        <end position="325"/>
    </location>
</feature>
<proteinExistence type="predicted"/>
<keyword evidence="1" id="KW-0694">RNA-binding</keyword>
<dbReference type="PANTHER" id="PTHR48035">
    <property type="entry name" value="HETEROGENEOUS NUCLEAR RIBONUCLEOPROTEIN 1"/>
    <property type="match status" value="1"/>
</dbReference>
<evidence type="ECO:0000256" key="1">
    <source>
        <dbReference type="PROSITE-ProRule" id="PRU00176"/>
    </source>
</evidence>
<evidence type="ECO:0000313" key="4">
    <source>
        <dbReference type="EMBL" id="KAI7839501.1"/>
    </source>
</evidence>
<dbReference type="InterPro" id="IPR012677">
    <property type="entry name" value="Nucleotide-bd_a/b_plait_sf"/>
</dbReference>
<dbReference type="EMBL" id="JADXDR010000100">
    <property type="protein sequence ID" value="KAI7839501.1"/>
    <property type="molecule type" value="Genomic_DNA"/>
</dbReference>
<dbReference type="InterPro" id="IPR035979">
    <property type="entry name" value="RBD_domain_sf"/>
</dbReference>
<accession>A0AAD5DM61</accession>
<sequence>MCRGTVAPDLTGADSTGLVLERLRQQLAGASGAGLCGADHLAHVAARGSGPRLFCGHVPPECSEELVKAHFSQWGHVVDVYFPKRKDTFRRRPFCFVTFNRLEDAQRALAESPMNICGIPIKQLNLVEDRADYYKHRHHAAQSALAPPAVDLGELAALLSLESAQNAQMNAAAARPQPFPMHQPMNMAGMNAYAEPSMAPRYSSGNLPPFANLPGFSQAGLTAQASTGMAMPAAQPAYMAAQPAFPPAFPPASAAALAAALAGPMGAAPRLPTGSSSPFSTLEPHASAASSPPKGELVGLPAGLPLVQPRSSLGSGSSGSASPDLDTAAANRLAMWQLQNELLADSVGAPADWPAAAPRLPATATVN</sequence>
<evidence type="ECO:0000313" key="5">
    <source>
        <dbReference type="Proteomes" id="UP001205105"/>
    </source>
</evidence>
<dbReference type="AlphaFoldDB" id="A0AAD5DM61"/>
<dbReference type="CDD" id="cd00590">
    <property type="entry name" value="RRM_SF"/>
    <property type="match status" value="1"/>
</dbReference>
<name>A0AAD5DM61_9CHLO</name>
<dbReference type="Pfam" id="PF00076">
    <property type="entry name" value="RRM_1"/>
    <property type="match status" value="1"/>
</dbReference>